<evidence type="ECO:0000256" key="12">
    <source>
        <dbReference type="ARBA" id="ARBA00023242"/>
    </source>
</evidence>
<dbReference type="PANTHER" id="PTHR21646:SF33">
    <property type="entry name" value="UBIQUITIN CARBOXYL-TERMINAL HYDROLASE 22"/>
    <property type="match status" value="1"/>
</dbReference>
<dbReference type="PROSITE" id="PS00972">
    <property type="entry name" value="USP_1"/>
    <property type="match status" value="1"/>
</dbReference>
<dbReference type="Pfam" id="PF00443">
    <property type="entry name" value="UCH"/>
    <property type="match status" value="1"/>
</dbReference>
<evidence type="ECO:0000256" key="1">
    <source>
        <dbReference type="ARBA" id="ARBA00000707"/>
    </source>
</evidence>
<dbReference type="Proteomes" id="UP001367676">
    <property type="component" value="Unassembled WGS sequence"/>
</dbReference>
<dbReference type="Gene3D" id="3.30.40.10">
    <property type="entry name" value="Zinc/RING finger domain, C3HC4 (zinc finger)"/>
    <property type="match status" value="1"/>
</dbReference>
<dbReference type="InterPro" id="IPR038765">
    <property type="entry name" value="Papain-like_cys_pep_sf"/>
</dbReference>
<dbReference type="InterPro" id="IPR001607">
    <property type="entry name" value="Znf_UBP"/>
</dbReference>
<keyword evidence="19" id="KW-1185">Reference proteome</keyword>
<evidence type="ECO:0000256" key="6">
    <source>
        <dbReference type="ARBA" id="ARBA00022786"/>
    </source>
</evidence>
<evidence type="ECO:0000256" key="5">
    <source>
        <dbReference type="ARBA" id="ARBA00022771"/>
    </source>
</evidence>
<dbReference type="EC" id="3.4.19.12" evidence="15"/>
<evidence type="ECO:0000256" key="3">
    <source>
        <dbReference type="ARBA" id="ARBA00022670"/>
    </source>
</evidence>
<feature type="domain" description="USP" evidence="16">
    <location>
        <begin position="150"/>
        <end position="491"/>
    </location>
</feature>
<keyword evidence="8 15" id="KW-0788">Thiol protease</keyword>
<evidence type="ECO:0000256" key="2">
    <source>
        <dbReference type="ARBA" id="ARBA00004123"/>
    </source>
</evidence>
<evidence type="ECO:0000259" key="17">
    <source>
        <dbReference type="PROSITE" id="PS50271"/>
    </source>
</evidence>
<sequence length="498" mass="57175">MVLSSCPHYENYIKSNGFEFYDLIVENFIGPKRKIKQMCSCFECSYSGVHLHACLQCIFFGCNMNHMQDHIKESGHFLGVQLKFGFIKCFKCDFYIYHDEVLDKVQGNLMPSFNVYTLRMKFQKLLDIMKDAQDYPDRQYVHSHCTVGLRGLLNLGNTCFMNCIIQTLMHTPVMRDYFFAGKHSSCNFEGGPSKCLVCEVYTLYQEFYSGKSETLLLHRLLALIWKNAEHLAGYEQQDAHEFFMTMLNILHKHCTITSEGNAAAQSSSKCSCIVHKVFAGLLQSDVVCQSCWSVSTKVEQFTEISLNISASHVETETVGSDTQIQILSLVDCLEQFTRAEHLGSTVKIECSKCNIQQESTKQLTVNKLPIVICFHLKRFEHSNRFHKKISTPVQFPEELNMGPFTTEYRNAEVKNGNKGPVTLVPNGRMEASKYNLFSVVNHHGSIDAGHYTSYIRLHEDTWYKCNDEIISKANLLDVLRSEGYLLFYHKQMVDYTPR</sequence>
<keyword evidence="5 14" id="KW-0863">Zinc-finger</keyword>
<dbReference type="GO" id="GO:0016579">
    <property type="term" value="P:protein deubiquitination"/>
    <property type="evidence" value="ECO:0007669"/>
    <property type="project" value="InterPro"/>
</dbReference>
<name>A0AAN9XX34_9HEMI</name>
<accession>A0AAN9XX34</accession>
<evidence type="ECO:0000256" key="8">
    <source>
        <dbReference type="ARBA" id="ARBA00022807"/>
    </source>
</evidence>
<comment type="subcellular location">
    <subcellularLocation>
        <location evidence="2">Nucleus</location>
    </subcellularLocation>
</comment>
<comment type="caution">
    <text evidence="18">The sequence shown here is derived from an EMBL/GenBank/DDBJ whole genome shotgun (WGS) entry which is preliminary data.</text>
</comment>
<dbReference type="InterPro" id="IPR013083">
    <property type="entry name" value="Znf_RING/FYVE/PHD"/>
</dbReference>
<dbReference type="InterPro" id="IPR050185">
    <property type="entry name" value="Ub_carboxyl-term_hydrolase"/>
</dbReference>
<dbReference type="AlphaFoldDB" id="A0AAN9XX34"/>
<dbReference type="SUPFAM" id="SSF54001">
    <property type="entry name" value="Cysteine proteinases"/>
    <property type="match status" value="1"/>
</dbReference>
<evidence type="ECO:0000256" key="13">
    <source>
        <dbReference type="ARBA" id="ARBA00038490"/>
    </source>
</evidence>
<evidence type="ECO:0000256" key="7">
    <source>
        <dbReference type="ARBA" id="ARBA00022801"/>
    </source>
</evidence>
<dbReference type="GO" id="GO:0006508">
    <property type="term" value="P:proteolysis"/>
    <property type="evidence" value="ECO:0007669"/>
    <property type="project" value="UniProtKB-KW"/>
</dbReference>
<keyword evidence="9" id="KW-0862">Zinc</keyword>
<evidence type="ECO:0000256" key="9">
    <source>
        <dbReference type="ARBA" id="ARBA00022833"/>
    </source>
</evidence>
<dbReference type="GO" id="GO:0008270">
    <property type="term" value="F:zinc ion binding"/>
    <property type="evidence" value="ECO:0007669"/>
    <property type="project" value="UniProtKB-KW"/>
</dbReference>
<evidence type="ECO:0000256" key="4">
    <source>
        <dbReference type="ARBA" id="ARBA00022723"/>
    </source>
</evidence>
<proteinExistence type="inferred from homology"/>
<evidence type="ECO:0000256" key="15">
    <source>
        <dbReference type="RuleBase" id="RU366025"/>
    </source>
</evidence>
<dbReference type="SUPFAM" id="SSF57850">
    <property type="entry name" value="RING/U-box"/>
    <property type="match status" value="1"/>
</dbReference>
<feature type="domain" description="UBP-type" evidence="17">
    <location>
        <begin position="4"/>
        <end position="116"/>
    </location>
</feature>
<comment type="similarity">
    <text evidence="13">Belongs to the peptidase C19 family. UBP8 subfamily.</text>
</comment>
<keyword evidence="11" id="KW-0804">Transcription</keyword>
<evidence type="ECO:0000259" key="16">
    <source>
        <dbReference type="PROSITE" id="PS50235"/>
    </source>
</evidence>
<dbReference type="InterPro" id="IPR001394">
    <property type="entry name" value="Peptidase_C19_UCH"/>
</dbReference>
<evidence type="ECO:0000256" key="11">
    <source>
        <dbReference type="ARBA" id="ARBA00023163"/>
    </source>
</evidence>
<dbReference type="InterPro" id="IPR018200">
    <property type="entry name" value="USP_CS"/>
</dbReference>
<evidence type="ECO:0000313" key="19">
    <source>
        <dbReference type="Proteomes" id="UP001367676"/>
    </source>
</evidence>
<dbReference type="Gene3D" id="3.90.70.10">
    <property type="entry name" value="Cysteine proteinases"/>
    <property type="match status" value="1"/>
</dbReference>
<dbReference type="EMBL" id="JBBCAQ010000038">
    <property type="protein sequence ID" value="KAK7572037.1"/>
    <property type="molecule type" value="Genomic_DNA"/>
</dbReference>
<keyword evidence="4" id="KW-0479">Metal-binding</keyword>
<keyword evidence="12" id="KW-0539">Nucleus</keyword>
<comment type="catalytic activity">
    <reaction evidence="1 15">
        <text>Thiol-dependent hydrolysis of ester, thioester, amide, peptide and isopeptide bonds formed by the C-terminal Gly of ubiquitin (a 76-residue protein attached to proteins as an intracellular targeting signal).</text>
        <dbReference type="EC" id="3.4.19.12"/>
    </reaction>
</comment>
<dbReference type="PANTHER" id="PTHR21646">
    <property type="entry name" value="UBIQUITIN CARBOXYL-TERMINAL HYDROLASE"/>
    <property type="match status" value="1"/>
</dbReference>
<evidence type="ECO:0000256" key="10">
    <source>
        <dbReference type="ARBA" id="ARBA00023015"/>
    </source>
</evidence>
<dbReference type="Pfam" id="PF02148">
    <property type="entry name" value="zf-UBP"/>
    <property type="match status" value="1"/>
</dbReference>
<keyword evidence="3 15" id="KW-0645">Protease</keyword>
<organism evidence="18 19">
    <name type="scientific">Parthenolecanium corni</name>
    <dbReference type="NCBI Taxonomy" id="536013"/>
    <lineage>
        <taxon>Eukaryota</taxon>
        <taxon>Metazoa</taxon>
        <taxon>Ecdysozoa</taxon>
        <taxon>Arthropoda</taxon>
        <taxon>Hexapoda</taxon>
        <taxon>Insecta</taxon>
        <taxon>Pterygota</taxon>
        <taxon>Neoptera</taxon>
        <taxon>Paraneoptera</taxon>
        <taxon>Hemiptera</taxon>
        <taxon>Sternorrhyncha</taxon>
        <taxon>Coccoidea</taxon>
        <taxon>Coccidae</taxon>
        <taxon>Parthenolecanium</taxon>
    </lineage>
</organism>
<reference evidence="18 19" key="1">
    <citation type="submission" date="2024-03" db="EMBL/GenBank/DDBJ databases">
        <title>Adaptation during the transition from Ophiocordyceps entomopathogen to insect associate is accompanied by gene loss and intensified selection.</title>
        <authorList>
            <person name="Ward C.M."/>
            <person name="Onetto C.A."/>
            <person name="Borneman A.R."/>
        </authorList>
    </citation>
    <scope>NUCLEOTIDE SEQUENCE [LARGE SCALE GENOMIC DNA]</scope>
    <source>
        <strain evidence="18">AWRI1</strain>
        <tissue evidence="18">Single Adult Female</tissue>
    </source>
</reference>
<dbReference type="GO" id="GO:0005634">
    <property type="term" value="C:nucleus"/>
    <property type="evidence" value="ECO:0007669"/>
    <property type="project" value="UniProtKB-SubCell"/>
</dbReference>
<protein>
    <recommendedName>
        <fullName evidence="15">Ubiquitin carboxyl-terminal hydrolase</fullName>
        <ecNumber evidence="15">3.4.19.12</ecNumber>
    </recommendedName>
</protein>
<evidence type="ECO:0000256" key="14">
    <source>
        <dbReference type="PROSITE-ProRule" id="PRU00502"/>
    </source>
</evidence>
<keyword evidence="7 15" id="KW-0378">Hydrolase</keyword>
<dbReference type="InterPro" id="IPR028889">
    <property type="entry name" value="USP"/>
</dbReference>
<dbReference type="GO" id="GO:0004843">
    <property type="term" value="F:cysteine-type deubiquitinase activity"/>
    <property type="evidence" value="ECO:0007669"/>
    <property type="project" value="UniProtKB-UniRule"/>
</dbReference>
<keyword evidence="6 15" id="KW-0833">Ubl conjugation pathway</keyword>
<dbReference type="PROSITE" id="PS00973">
    <property type="entry name" value="USP_2"/>
    <property type="match status" value="1"/>
</dbReference>
<evidence type="ECO:0000313" key="18">
    <source>
        <dbReference type="EMBL" id="KAK7572037.1"/>
    </source>
</evidence>
<dbReference type="PROSITE" id="PS50235">
    <property type="entry name" value="USP_3"/>
    <property type="match status" value="1"/>
</dbReference>
<keyword evidence="10" id="KW-0805">Transcription regulation</keyword>
<dbReference type="PROSITE" id="PS50271">
    <property type="entry name" value="ZF_UBP"/>
    <property type="match status" value="1"/>
</dbReference>
<gene>
    <name evidence="18" type="ORF">V9T40_014509</name>
</gene>